<name>A0A6A4HW50_9AGAR</name>
<reference evidence="2" key="1">
    <citation type="journal article" date="2019" name="Environ. Microbiol.">
        <title>Fungal ecological strategies reflected in gene transcription - a case study of two litter decomposers.</title>
        <authorList>
            <person name="Barbi F."/>
            <person name="Kohler A."/>
            <person name="Barry K."/>
            <person name="Baskaran P."/>
            <person name="Daum C."/>
            <person name="Fauchery L."/>
            <person name="Ihrmark K."/>
            <person name="Kuo A."/>
            <person name="LaButti K."/>
            <person name="Lipzen A."/>
            <person name="Morin E."/>
            <person name="Grigoriev I.V."/>
            <person name="Henrissat B."/>
            <person name="Lindahl B."/>
            <person name="Martin F."/>
        </authorList>
    </citation>
    <scope>NUCLEOTIDE SEQUENCE</scope>
    <source>
        <strain evidence="2">JB14</strain>
    </source>
</reference>
<protein>
    <submittedName>
        <fullName evidence="2">Uncharacterized protein</fullName>
    </submittedName>
</protein>
<gene>
    <name evidence="2" type="ORF">BT96DRAFT_783696</name>
</gene>
<keyword evidence="3" id="KW-1185">Reference proteome</keyword>
<evidence type="ECO:0000313" key="2">
    <source>
        <dbReference type="EMBL" id="KAE9401970.1"/>
    </source>
</evidence>
<dbReference type="EMBL" id="ML769440">
    <property type="protein sequence ID" value="KAE9401970.1"/>
    <property type="molecule type" value="Genomic_DNA"/>
</dbReference>
<dbReference type="AlphaFoldDB" id="A0A6A4HW50"/>
<proteinExistence type="predicted"/>
<accession>A0A6A4HW50</accession>
<evidence type="ECO:0000313" key="3">
    <source>
        <dbReference type="Proteomes" id="UP000799118"/>
    </source>
</evidence>
<dbReference type="Proteomes" id="UP000799118">
    <property type="component" value="Unassembled WGS sequence"/>
</dbReference>
<feature type="coiled-coil region" evidence="1">
    <location>
        <begin position="2"/>
        <end position="29"/>
    </location>
</feature>
<dbReference type="OrthoDB" id="3365698at2759"/>
<feature type="non-terminal residue" evidence="2">
    <location>
        <position position="1"/>
    </location>
</feature>
<organism evidence="2 3">
    <name type="scientific">Gymnopus androsaceus JB14</name>
    <dbReference type="NCBI Taxonomy" id="1447944"/>
    <lineage>
        <taxon>Eukaryota</taxon>
        <taxon>Fungi</taxon>
        <taxon>Dikarya</taxon>
        <taxon>Basidiomycota</taxon>
        <taxon>Agaricomycotina</taxon>
        <taxon>Agaricomycetes</taxon>
        <taxon>Agaricomycetidae</taxon>
        <taxon>Agaricales</taxon>
        <taxon>Marasmiineae</taxon>
        <taxon>Omphalotaceae</taxon>
        <taxon>Gymnopus</taxon>
    </lineage>
</organism>
<keyword evidence="1" id="KW-0175">Coiled coil</keyword>
<feature type="non-terminal residue" evidence="2">
    <location>
        <position position="94"/>
    </location>
</feature>
<sequence>RLSEAETHVEALEKQISELMRQKDAKLVEVTSLRNLLSPIRRIPVEILSEIFELSCLPEDGIFTVNYDIIRYTSMVSRVCVAWRKAAYATPRLW</sequence>
<evidence type="ECO:0000256" key="1">
    <source>
        <dbReference type="SAM" id="Coils"/>
    </source>
</evidence>